<accession>A0A6A5UH25</accession>
<dbReference type="AlphaFoldDB" id="A0A6A5UH25"/>
<dbReference type="OrthoDB" id="3900875at2759"/>
<proteinExistence type="predicted"/>
<name>A0A6A5UH25_9PLEO</name>
<protein>
    <submittedName>
        <fullName evidence="1">Uncharacterized protein</fullName>
    </submittedName>
</protein>
<keyword evidence="2" id="KW-1185">Reference proteome</keyword>
<evidence type="ECO:0000313" key="2">
    <source>
        <dbReference type="Proteomes" id="UP000800035"/>
    </source>
</evidence>
<evidence type="ECO:0000313" key="1">
    <source>
        <dbReference type="EMBL" id="KAF1963072.1"/>
    </source>
</evidence>
<organism evidence="1 2">
    <name type="scientific">Byssothecium circinans</name>
    <dbReference type="NCBI Taxonomy" id="147558"/>
    <lineage>
        <taxon>Eukaryota</taxon>
        <taxon>Fungi</taxon>
        <taxon>Dikarya</taxon>
        <taxon>Ascomycota</taxon>
        <taxon>Pezizomycotina</taxon>
        <taxon>Dothideomycetes</taxon>
        <taxon>Pleosporomycetidae</taxon>
        <taxon>Pleosporales</taxon>
        <taxon>Massarineae</taxon>
        <taxon>Massarinaceae</taxon>
        <taxon>Byssothecium</taxon>
    </lineage>
</organism>
<reference evidence="1" key="1">
    <citation type="journal article" date="2020" name="Stud. Mycol.">
        <title>101 Dothideomycetes genomes: a test case for predicting lifestyles and emergence of pathogens.</title>
        <authorList>
            <person name="Haridas S."/>
            <person name="Albert R."/>
            <person name="Binder M."/>
            <person name="Bloem J."/>
            <person name="Labutti K."/>
            <person name="Salamov A."/>
            <person name="Andreopoulos B."/>
            <person name="Baker S."/>
            <person name="Barry K."/>
            <person name="Bills G."/>
            <person name="Bluhm B."/>
            <person name="Cannon C."/>
            <person name="Castanera R."/>
            <person name="Culley D."/>
            <person name="Daum C."/>
            <person name="Ezra D."/>
            <person name="Gonzalez J."/>
            <person name="Henrissat B."/>
            <person name="Kuo A."/>
            <person name="Liang C."/>
            <person name="Lipzen A."/>
            <person name="Lutzoni F."/>
            <person name="Magnuson J."/>
            <person name="Mondo S."/>
            <person name="Nolan M."/>
            <person name="Ohm R."/>
            <person name="Pangilinan J."/>
            <person name="Park H.-J."/>
            <person name="Ramirez L."/>
            <person name="Alfaro M."/>
            <person name="Sun H."/>
            <person name="Tritt A."/>
            <person name="Yoshinaga Y."/>
            <person name="Zwiers L.-H."/>
            <person name="Turgeon B."/>
            <person name="Goodwin S."/>
            <person name="Spatafora J."/>
            <person name="Crous P."/>
            <person name="Grigoriev I."/>
        </authorList>
    </citation>
    <scope>NUCLEOTIDE SEQUENCE</scope>
    <source>
        <strain evidence="1">CBS 675.92</strain>
    </source>
</reference>
<dbReference type="EMBL" id="ML976978">
    <property type="protein sequence ID" value="KAF1963072.1"/>
    <property type="molecule type" value="Genomic_DNA"/>
</dbReference>
<sequence length="187" mass="20620">MLVIDEVSMLGARTLHGDEGKTFRQRFTTIVMLNEQVQAAGDPKLQQLLTRICQGVQDRSNVDLLKGTCYRGDRRISWETSITVATKDSQRTEEEALMILNYGDDSSVPVLAIFMFGLRLVNGASYTALDIILNKAYLGHRVSANTILYFGPLAGILLAAETTRGFHSIGIPRGTILLTLNSVKIEC</sequence>
<dbReference type="Proteomes" id="UP000800035">
    <property type="component" value="Unassembled WGS sequence"/>
</dbReference>
<gene>
    <name evidence="1" type="ORF">CC80DRAFT_512285</name>
</gene>